<dbReference type="STRING" id="1120976.SAMN03080606_00518"/>
<keyword evidence="2" id="KW-1185">Reference proteome</keyword>
<evidence type="ECO:0000313" key="1">
    <source>
        <dbReference type="EMBL" id="SCX93496.1"/>
    </source>
</evidence>
<protein>
    <submittedName>
        <fullName evidence="1">Uncharacterized protein</fullName>
    </submittedName>
</protein>
<proteinExistence type="predicted"/>
<dbReference type="AlphaFoldDB" id="A0A1G5BTU5"/>
<reference evidence="1 2" key="1">
    <citation type="submission" date="2016-10" db="EMBL/GenBank/DDBJ databases">
        <authorList>
            <person name="de Groot N.N."/>
        </authorList>
    </citation>
    <scope>NUCLEOTIDE SEQUENCE [LARGE SCALE GENOMIC DNA]</scope>
    <source>
        <strain evidence="1 2">DSM 18978</strain>
    </source>
</reference>
<name>A0A1G5BTU5_9FIRM</name>
<dbReference type="EMBL" id="FMUS01000002">
    <property type="protein sequence ID" value="SCX93496.1"/>
    <property type="molecule type" value="Genomic_DNA"/>
</dbReference>
<accession>A0A1G5BTU5</accession>
<evidence type="ECO:0000313" key="2">
    <source>
        <dbReference type="Proteomes" id="UP000198636"/>
    </source>
</evidence>
<organism evidence="1 2">
    <name type="scientific">Alkaliphilus peptidifermentans DSM 18978</name>
    <dbReference type="NCBI Taxonomy" id="1120976"/>
    <lineage>
        <taxon>Bacteria</taxon>
        <taxon>Bacillati</taxon>
        <taxon>Bacillota</taxon>
        <taxon>Clostridia</taxon>
        <taxon>Peptostreptococcales</taxon>
        <taxon>Natronincolaceae</taxon>
        <taxon>Alkaliphilus</taxon>
    </lineage>
</organism>
<gene>
    <name evidence="1" type="ORF">SAMN03080606_00518</name>
</gene>
<sequence length="166" mass="19515">MLIIVFFILVFYLISENNKKIDKLARLIRNKDLFIENQDVESLLKLKSMGLFNDEELERITAFTNLSTEKETLIKLYSSGLLSREELLKKVALLSEMQENNYNLEDSKLHILRNKLGNKDVVRFAEDRGRTWMCVCGSENRIEEKLCKECLKNQKYILENCTKDNI</sequence>
<dbReference type="RefSeq" id="WP_091539625.1">
    <property type="nucleotide sequence ID" value="NZ_FMUS01000002.1"/>
</dbReference>
<dbReference type="Proteomes" id="UP000198636">
    <property type="component" value="Unassembled WGS sequence"/>
</dbReference>
<dbReference type="OrthoDB" id="1758253at2"/>